<sequence>MFRDFMGWLLGTKKSPRDHIINLRLTVRRLERAQRKLARDESKMQLKMKQSIQRGDLESARLFATDIVRSRRWEFGYQKLVSRMNGLIFKLERADTAASMAEEMHGIASALRAANA</sequence>
<protein>
    <submittedName>
        <fullName evidence="2">Uncharacterized protein</fullName>
    </submittedName>
</protein>
<dbReference type="Pfam" id="PF03357">
    <property type="entry name" value="Snf7"/>
    <property type="match status" value="1"/>
</dbReference>
<dbReference type="GO" id="GO:0007034">
    <property type="term" value="P:vacuolar transport"/>
    <property type="evidence" value="ECO:0007669"/>
    <property type="project" value="InterPro"/>
</dbReference>
<dbReference type="AlphaFoldDB" id="X0XVM0"/>
<dbReference type="Gene3D" id="6.10.140.1230">
    <property type="match status" value="1"/>
</dbReference>
<proteinExistence type="predicted"/>
<dbReference type="InterPro" id="IPR005024">
    <property type="entry name" value="Snf7_fam"/>
</dbReference>
<comment type="caution">
    <text evidence="2">The sequence shown here is derived from an EMBL/GenBank/DDBJ whole genome shotgun (WGS) entry which is preliminary data.</text>
</comment>
<accession>X0XVM0</accession>
<evidence type="ECO:0000256" key="1">
    <source>
        <dbReference type="SAM" id="Coils"/>
    </source>
</evidence>
<keyword evidence="1" id="KW-0175">Coiled coil</keyword>
<dbReference type="PANTHER" id="PTHR10476">
    <property type="entry name" value="CHARGED MULTIVESICULAR BODY PROTEIN"/>
    <property type="match status" value="1"/>
</dbReference>
<feature type="non-terminal residue" evidence="2">
    <location>
        <position position="116"/>
    </location>
</feature>
<feature type="coiled-coil region" evidence="1">
    <location>
        <begin position="23"/>
        <end position="50"/>
    </location>
</feature>
<organism evidence="2">
    <name type="scientific">marine sediment metagenome</name>
    <dbReference type="NCBI Taxonomy" id="412755"/>
    <lineage>
        <taxon>unclassified sequences</taxon>
        <taxon>metagenomes</taxon>
        <taxon>ecological metagenomes</taxon>
    </lineage>
</organism>
<dbReference type="EMBL" id="BARS01043564">
    <property type="protein sequence ID" value="GAG40613.1"/>
    <property type="molecule type" value="Genomic_DNA"/>
</dbReference>
<gene>
    <name evidence="2" type="ORF">S01H1_65935</name>
</gene>
<reference evidence="2" key="1">
    <citation type="journal article" date="2014" name="Front. Microbiol.">
        <title>High frequency of phylogenetically diverse reductive dehalogenase-homologous genes in deep subseafloor sedimentary metagenomes.</title>
        <authorList>
            <person name="Kawai M."/>
            <person name="Futagami T."/>
            <person name="Toyoda A."/>
            <person name="Takaki Y."/>
            <person name="Nishi S."/>
            <person name="Hori S."/>
            <person name="Arai W."/>
            <person name="Tsubouchi T."/>
            <person name="Morono Y."/>
            <person name="Uchiyama I."/>
            <person name="Ito T."/>
            <person name="Fujiyama A."/>
            <person name="Inagaki F."/>
            <person name="Takami H."/>
        </authorList>
    </citation>
    <scope>NUCLEOTIDE SEQUENCE</scope>
    <source>
        <strain evidence="2">Expedition CK06-06</strain>
    </source>
</reference>
<name>X0XVM0_9ZZZZ</name>
<evidence type="ECO:0000313" key="2">
    <source>
        <dbReference type="EMBL" id="GAG40613.1"/>
    </source>
</evidence>